<dbReference type="InterPro" id="IPR052519">
    <property type="entry name" value="Euk-type_GlcNAc_Kinase"/>
</dbReference>
<sequence>MILIADSGSSKTDWRVIHQDGSISQFRGVGFNPYYQSSEEMEKEMRQEFLLSISAVTKEIYFYGAGCSAAERKAEVSRALATIFPHATITIDHDLAAAAHATCGHEPGIACILGTGSNSCDFDGEKIVATRPAPGYILGDEGGGAYVGRKLLRDFIYDDMPKDIREAFVKEFGLTQEIIQDHVYRKPYPNRYMASFCKFITEHSNHPYCYSLYYESFLEFFEKHISRYQDFRSKPVNFVGSIAFYNSTILRKAAYDQGLNIQKIIENPIAGLTLYHQNKL</sequence>
<keyword evidence="1" id="KW-0418">Kinase</keyword>
<name>A0A4R5V2E4_9BACT</name>
<dbReference type="Proteomes" id="UP000295438">
    <property type="component" value="Unassembled WGS sequence"/>
</dbReference>
<dbReference type="GO" id="GO:0016301">
    <property type="term" value="F:kinase activity"/>
    <property type="evidence" value="ECO:0007669"/>
    <property type="project" value="UniProtKB-KW"/>
</dbReference>
<dbReference type="Gene3D" id="3.30.420.40">
    <property type="match status" value="2"/>
</dbReference>
<dbReference type="AlphaFoldDB" id="A0A4R5V2E4"/>
<organism evidence="1 2">
    <name type="scientific">Algoriphagus formosus</name>
    <dbReference type="NCBI Taxonomy" id="2007308"/>
    <lineage>
        <taxon>Bacteria</taxon>
        <taxon>Pseudomonadati</taxon>
        <taxon>Bacteroidota</taxon>
        <taxon>Cytophagia</taxon>
        <taxon>Cytophagales</taxon>
        <taxon>Cyclobacteriaceae</taxon>
        <taxon>Algoriphagus</taxon>
    </lineage>
</organism>
<dbReference type="PANTHER" id="PTHR43190:SF3">
    <property type="entry name" value="N-ACETYL-D-GLUCOSAMINE KINASE"/>
    <property type="match status" value="1"/>
</dbReference>
<reference evidence="1 2" key="1">
    <citation type="submission" date="2019-03" db="EMBL/GenBank/DDBJ databases">
        <title>Algoriphagus aquimaris sp. nov., isolated form marine sediment in Pohang, Korea.</title>
        <authorList>
            <person name="Kim J."/>
            <person name="Yoon S.-H."/>
            <person name="Lee S.-S."/>
        </authorList>
    </citation>
    <scope>NUCLEOTIDE SEQUENCE [LARGE SCALE GENOMIC DNA]</scope>
    <source>
        <strain evidence="1 2">F21</strain>
    </source>
</reference>
<dbReference type="RefSeq" id="WP_133390332.1">
    <property type="nucleotide sequence ID" value="NZ_SMUW01000031.1"/>
</dbReference>
<evidence type="ECO:0000313" key="2">
    <source>
        <dbReference type="Proteomes" id="UP000295438"/>
    </source>
</evidence>
<dbReference type="Gene3D" id="1.10.720.160">
    <property type="match status" value="1"/>
</dbReference>
<dbReference type="EMBL" id="SMUW01000031">
    <property type="protein sequence ID" value="TDK46020.1"/>
    <property type="molecule type" value="Genomic_DNA"/>
</dbReference>
<accession>A0A4R5V2E4</accession>
<keyword evidence="1" id="KW-0808">Transferase</keyword>
<comment type="caution">
    <text evidence="1">The sequence shown here is derived from an EMBL/GenBank/DDBJ whole genome shotgun (WGS) entry which is preliminary data.</text>
</comment>
<dbReference type="PANTHER" id="PTHR43190">
    <property type="entry name" value="N-ACETYL-D-GLUCOSAMINE KINASE"/>
    <property type="match status" value="1"/>
</dbReference>
<dbReference type="CDD" id="cd24079">
    <property type="entry name" value="ASKHA_NBD_PG1100-like"/>
    <property type="match status" value="1"/>
</dbReference>
<evidence type="ECO:0000313" key="1">
    <source>
        <dbReference type="EMBL" id="TDK46020.1"/>
    </source>
</evidence>
<proteinExistence type="predicted"/>
<keyword evidence="2" id="KW-1185">Reference proteome</keyword>
<dbReference type="SUPFAM" id="SSF53067">
    <property type="entry name" value="Actin-like ATPase domain"/>
    <property type="match status" value="2"/>
</dbReference>
<protein>
    <submittedName>
        <fullName evidence="1">N-acetylglucosamine kinase</fullName>
    </submittedName>
</protein>
<dbReference type="InterPro" id="IPR043129">
    <property type="entry name" value="ATPase_NBD"/>
</dbReference>
<gene>
    <name evidence="1" type="ORF">E1898_06805</name>
</gene>